<proteinExistence type="predicted"/>
<evidence type="ECO:0000313" key="3">
    <source>
        <dbReference type="Proteomes" id="UP001354931"/>
    </source>
</evidence>
<name>A0ABU6EZ71_9ACTN</name>
<dbReference type="RefSeq" id="WP_326014690.1">
    <property type="nucleotide sequence ID" value="NZ_JAOZYC010000030.1"/>
</dbReference>
<dbReference type="EMBL" id="JAOZYC010000030">
    <property type="protein sequence ID" value="MEB8337053.1"/>
    <property type="molecule type" value="Genomic_DNA"/>
</dbReference>
<protein>
    <submittedName>
        <fullName evidence="2">Thiopeptide-type bacteriocin biosynthesis protein</fullName>
    </submittedName>
</protein>
<dbReference type="Proteomes" id="UP001354931">
    <property type="component" value="Unassembled WGS sequence"/>
</dbReference>
<gene>
    <name evidence="2" type="ORF">OKJ99_05925</name>
</gene>
<dbReference type="NCBIfam" id="TIGR03891">
    <property type="entry name" value="thiopep_ocin"/>
    <property type="match status" value="1"/>
</dbReference>
<dbReference type="InterPro" id="IPR023809">
    <property type="entry name" value="Thiopep_bacteriocin_synth_dom"/>
</dbReference>
<accession>A0ABU6EZ71</accession>
<evidence type="ECO:0000313" key="2">
    <source>
        <dbReference type="EMBL" id="MEB8337053.1"/>
    </source>
</evidence>
<comment type="caution">
    <text evidence="2">The sequence shown here is derived from an EMBL/GenBank/DDBJ whole genome shotgun (WGS) entry which is preliminary data.</text>
</comment>
<keyword evidence="3" id="KW-1185">Reference proteome</keyword>
<sequence>MDQSELDDALALFQQAGHAALADQETYRGWFMTRVQFHDGTVPDRVVHDHLLPLLQNAQDQGLLAQWWFIRKPPGWRMRFLPCPEIEPAEMRNAISLDLGAMSLRHRINSWTTAVYEPETAAFGGPVGMDIAHALFHADSTHILTTYATGNEPPLGRREMSVLLLSTLMRGAGLEWYEQGDVWDRVCQDRPLPPGVAPVEVGLLREAVHSLATTDTKPSGGLLGGNGPLASQGLWVEAFAEAGSTLSDAAGAKRLRRGLRESLAYHVLFHWNRLGLAGKTQAILAHAARTMVLEAA</sequence>
<feature type="domain" description="Thiopeptide-type bacteriocin biosynthesis" evidence="1">
    <location>
        <begin position="30"/>
        <end position="290"/>
    </location>
</feature>
<reference evidence="2 3" key="1">
    <citation type="submission" date="2022-10" db="EMBL/GenBank/DDBJ databases">
        <authorList>
            <person name="Xie J."/>
            <person name="Shen N."/>
        </authorList>
    </citation>
    <scope>NUCLEOTIDE SEQUENCE [LARGE SCALE GENOMIC DNA]</scope>
    <source>
        <strain evidence="2 3">YIM65594</strain>
    </source>
</reference>
<evidence type="ECO:0000259" key="1">
    <source>
        <dbReference type="Pfam" id="PF14028"/>
    </source>
</evidence>
<organism evidence="2 3">
    <name type="scientific">Streptomyces endophyticus</name>
    <dbReference type="NCBI Taxonomy" id="714166"/>
    <lineage>
        <taxon>Bacteria</taxon>
        <taxon>Bacillati</taxon>
        <taxon>Actinomycetota</taxon>
        <taxon>Actinomycetes</taxon>
        <taxon>Kitasatosporales</taxon>
        <taxon>Streptomycetaceae</taxon>
        <taxon>Streptomyces</taxon>
    </lineage>
</organism>
<dbReference type="Pfam" id="PF14028">
    <property type="entry name" value="Lant_dehydr_C"/>
    <property type="match status" value="1"/>
</dbReference>